<dbReference type="GO" id="GO:0006281">
    <property type="term" value="P:DNA repair"/>
    <property type="evidence" value="ECO:0007669"/>
    <property type="project" value="InterPro"/>
</dbReference>
<comment type="caution">
    <text evidence="3">The sequence shown here is derived from an EMBL/GenBank/DDBJ whole genome shotgun (WGS) entry which is preliminary data.</text>
</comment>
<evidence type="ECO:0000313" key="3">
    <source>
        <dbReference type="EMBL" id="KKU51018.1"/>
    </source>
</evidence>
<dbReference type="GO" id="GO:0009432">
    <property type="term" value="P:SOS response"/>
    <property type="evidence" value="ECO:0007669"/>
    <property type="project" value="TreeGrafter"/>
</dbReference>
<comment type="similarity">
    <text evidence="1">Belongs to the DNA polymerase type-Y family.</text>
</comment>
<dbReference type="InterPro" id="IPR043502">
    <property type="entry name" value="DNA/RNA_pol_sf"/>
</dbReference>
<evidence type="ECO:0000259" key="2">
    <source>
        <dbReference type="PROSITE" id="PS50173"/>
    </source>
</evidence>
<dbReference type="SUPFAM" id="SSF56672">
    <property type="entry name" value="DNA/RNA polymerases"/>
    <property type="match status" value="1"/>
</dbReference>
<accession>A0A0G1T9Y4</accession>
<dbReference type="InterPro" id="IPR043128">
    <property type="entry name" value="Rev_trsase/Diguanyl_cyclase"/>
</dbReference>
<sequence>MHIDFDSFFASVEQQANPYFRNKPLGVTGSSLTRGVICAASREAKKHGIKTGMPVFRAREQCPQIIIVTGDFTKYQYIHKKSLELFARFTDLVEPFSIDEAFIDVTQTQRFFGGAKNKVPPARRLWRICNLLNRRRAEQINGQAGLRF</sequence>
<dbReference type="STRING" id="1619122.UX73_C0009G0002"/>
<proteinExistence type="inferred from homology"/>
<dbReference type="EMBL" id="LCNH01000009">
    <property type="protein sequence ID" value="KKU51018.1"/>
    <property type="molecule type" value="Genomic_DNA"/>
</dbReference>
<dbReference type="GO" id="GO:0042276">
    <property type="term" value="P:error-prone translesion synthesis"/>
    <property type="evidence" value="ECO:0007669"/>
    <property type="project" value="TreeGrafter"/>
</dbReference>
<feature type="domain" description="UmuC" evidence="2">
    <location>
        <begin position="1"/>
        <end position="106"/>
    </location>
</feature>
<dbReference type="Gene3D" id="3.30.70.270">
    <property type="match status" value="1"/>
</dbReference>
<dbReference type="GO" id="GO:0003887">
    <property type="term" value="F:DNA-directed DNA polymerase activity"/>
    <property type="evidence" value="ECO:0007669"/>
    <property type="project" value="TreeGrafter"/>
</dbReference>
<dbReference type="PANTHER" id="PTHR11076">
    <property type="entry name" value="DNA REPAIR POLYMERASE UMUC / TRANSFERASE FAMILY MEMBER"/>
    <property type="match status" value="1"/>
</dbReference>
<protein>
    <submittedName>
        <fullName evidence="3">Polymerase IV protein</fullName>
    </submittedName>
</protein>
<dbReference type="PATRIC" id="fig|1619122.3.peg.212"/>
<evidence type="ECO:0000256" key="1">
    <source>
        <dbReference type="ARBA" id="ARBA00010945"/>
    </source>
</evidence>
<evidence type="ECO:0000313" key="4">
    <source>
        <dbReference type="Proteomes" id="UP000034873"/>
    </source>
</evidence>
<dbReference type="AlphaFoldDB" id="A0A0G1T9Y4"/>
<dbReference type="PANTHER" id="PTHR11076:SF33">
    <property type="entry name" value="DNA POLYMERASE KAPPA"/>
    <property type="match status" value="1"/>
</dbReference>
<dbReference type="Pfam" id="PF00817">
    <property type="entry name" value="IMS"/>
    <property type="match status" value="1"/>
</dbReference>
<dbReference type="Gene3D" id="3.40.1170.60">
    <property type="match status" value="1"/>
</dbReference>
<organism evidence="3 4">
    <name type="scientific">candidate division WWE3 bacterium GW2011_GWC1_47_10</name>
    <dbReference type="NCBI Taxonomy" id="1619122"/>
    <lineage>
        <taxon>Bacteria</taxon>
        <taxon>Katanobacteria</taxon>
    </lineage>
</organism>
<name>A0A0G1T9Y4_UNCKA</name>
<dbReference type="GO" id="GO:0005829">
    <property type="term" value="C:cytosol"/>
    <property type="evidence" value="ECO:0007669"/>
    <property type="project" value="TreeGrafter"/>
</dbReference>
<dbReference type="Proteomes" id="UP000034873">
    <property type="component" value="Unassembled WGS sequence"/>
</dbReference>
<dbReference type="InterPro" id="IPR050116">
    <property type="entry name" value="DNA_polymerase-Y"/>
</dbReference>
<gene>
    <name evidence="3" type="ORF">UX73_C0009G0002</name>
</gene>
<dbReference type="InterPro" id="IPR001126">
    <property type="entry name" value="UmuC"/>
</dbReference>
<reference evidence="3 4" key="1">
    <citation type="journal article" date="2015" name="Nature">
        <title>rRNA introns, odd ribosomes, and small enigmatic genomes across a large radiation of phyla.</title>
        <authorList>
            <person name="Brown C.T."/>
            <person name="Hug L.A."/>
            <person name="Thomas B.C."/>
            <person name="Sharon I."/>
            <person name="Castelle C.J."/>
            <person name="Singh A."/>
            <person name="Wilkins M.J."/>
            <person name="Williams K.H."/>
            <person name="Banfield J.F."/>
        </authorList>
    </citation>
    <scope>NUCLEOTIDE SEQUENCE [LARGE SCALE GENOMIC DNA]</scope>
</reference>
<dbReference type="PROSITE" id="PS50173">
    <property type="entry name" value="UMUC"/>
    <property type="match status" value="1"/>
</dbReference>